<proteinExistence type="predicted"/>
<dbReference type="OrthoDB" id="3698952at2"/>
<dbReference type="EMBL" id="FNQB01000003">
    <property type="protein sequence ID" value="SDZ47294.1"/>
    <property type="molecule type" value="Genomic_DNA"/>
</dbReference>
<dbReference type="RefSeq" id="WP_143049895.1">
    <property type="nucleotide sequence ID" value="NZ_BOND01000002.1"/>
</dbReference>
<organism evidence="1 2">
    <name type="scientific">Asanoa ishikariensis</name>
    <dbReference type="NCBI Taxonomy" id="137265"/>
    <lineage>
        <taxon>Bacteria</taxon>
        <taxon>Bacillati</taxon>
        <taxon>Actinomycetota</taxon>
        <taxon>Actinomycetes</taxon>
        <taxon>Micromonosporales</taxon>
        <taxon>Micromonosporaceae</taxon>
        <taxon>Asanoa</taxon>
    </lineage>
</organism>
<accession>A0A1H3TAQ7</accession>
<evidence type="ECO:0000313" key="1">
    <source>
        <dbReference type="EMBL" id="SDZ47294.1"/>
    </source>
</evidence>
<evidence type="ECO:0008006" key="3">
    <source>
        <dbReference type="Google" id="ProtNLM"/>
    </source>
</evidence>
<keyword evidence="2" id="KW-1185">Reference proteome</keyword>
<evidence type="ECO:0000313" key="2">
    <source>
        <dbReference type="Proteomes" id="UP000199632"/>
    </source>
</evidence>
<reference evidence="2" key="1">
    <citation type="submission" date="2016-10" db="EMBL/GenBank/DDBJ databases">
        <authorList>
            <person name="Varghese N."/>
            <person name="Submissions S."/>
        </authorList>
    </citation>
    <scope>NUCLEOTIDE SEQUENCE [LARGE SCALE GENOMIC DNA]</scope>
    <source>
        <strain evidence="2">DSM 44718</strain>
    </source>
</reference>
<sequence length="226" mass="26146">MGFDLVDGLRSLDTYDDVWRFIRGFAAEWVSPIRERDDVTPEEFDEAEERLGVRLPEAVRQAYQLIGRNPNLTSRSGALYEIDELEYDPDSRMLTFRCTHQATAFFSMPVRSWDDDPPVYVDFPYRPEPYTDRFSINLVELVLWETAEAGDRSDGRQLTDYDGDLLDGLTPLSTLLPAMEWNKPWHISPDVILRRTGDLITIAARTDEALTDFRAAHPGDWMGRWH</sequence>
<name>A0A1H3TAQ7_9ACTN</name>
<dbReference type="Proteomes" id="UP000199632">
    <property type="component" value="Unassembled WGS sequence"/>
</dbReference>
<gene>
    <name evidence="1" type="ORF">SAMN05421684_5435</name>
</gene>
<dbReference type="AlphaFoldDB" id="A0A1H3TAQ7"/>
<protein>
    <recommendedName>
        <fullName evidence="3">Knr4/Smi1-like domain-containing protein</fullName>
    </recommendedName>
</protein>